<dbReference type="InterPro" id="IPR037396">
    <property type="entry name" value="FMN_HAD"/>
</dbReference>
<dbReference type="InterPro" id="IPR012133">
    <property type="entry name" value="Alpha-hydoxy_acid_DH_FMN"/>
</dbReference>
<reference evidence="8 9" key="1">
    <citation type="submission" date="2022-01" db="EMBL/GenBank/DDBJ databases">
        <title>Nocardioides sp. nov., an actinomycete isolated from mining soil.</title>
        <authorList>
            <person name="Liu L."/>
        </authorList>
    </citation>
    <scope>NUCLEOTIDE SEQUENCE [LARGE SCALE GENOMIC DNA]</scope>
    <source>
        <strain evidence="8 9">KLBMP 9356</strain>
    </source>
</reference>
<keyword evidence="9" id="KW-1185">Reference proteome</keyword>
<comment type="similarity">
    <text evidence="5">Belongs to the FMN-dependent alpha-hydroxy acid dehydrogenase family.</text>
</comment>
<name>A0ABS9HAA8_9ACTN</name>
<evidence type="ECO:0000256" key="6">
    <source>
        <dbReference type="SAM" id="MobiDB-lite"/>
    </source>
</evidence>
<dbReference type="NCBIfam" id="TIGR03966">
    <property type="entry name" value="actino_HemFlav"/>
    <property type="match status" value="1"/>
</dbReference>
<dbReference type="Gene3D" id="3.20.20.70">
    <property type="entry name" value="Aldolase class I"/>
    <property type="match status" value="1"/>
</dbReference>
<dbReference type="PROSITE" id="PS51349">
    <property type="entry name" value="FMN_HYDROXY_ACID_DH_2"/>
    <property type="match status" value="1"/>
</dbReference>
<keyword evidence="3" id="KW-0288">FMN</keyword>
<dbReference type="CDD" id="cd02809">
    <property type="entry name" value="alpha_hydroxyacid_oxid_FMN"/>
    <property type="match status" value="1"/>
</dbReference>
<accession>A0ABS9HAA8</accession>
<feature type="region of interest" description="Disordered" evidence="6">
    <location>
        <begin position="395"/>
        <end position="424"/>
    </location>
</feature>
<evidence type="ECO:0000259" key="7">
    <source>
        <dbReference type="PROSITE" id="PS51349"/>
    </source>
</evidence>
<organism evidence="8 9">
    <name type="scientific">Nocardioides potassii</name>
    <dbReference type="NCBI Taxonomy" id="2911371"/>
    <lineage>
        <taxon>Bacteria</taxon>
        <taxon>Bacillati</taxon>
        <taxon>Actinomycetota</taxon>
        <taxon>Actinomycetes</taxon>
        <taxon>Propionibacteriales</taxon>
        <taxon>Nocardioidaceae</taxon>
        <taxon>Nocardioides</taxon>
    </lineage>
</organism>
<dbReference type="PIRSF" id="PIRSF000138">
    <property type="entry name" value="Al-hdrx_acd_dh"/>
    <property type="match status" value="1"/>
</dbReference>
<protein>
    <submittedName>
        <fullName evidence="8">Mycofactocin biosynthesis FMN-dependent deaminase MftD</fullName>
    </submittedName>
</protein>
<feature type="domain" description="FMN hydroxy acid dehydrogenase" evidence="7">
    <location>
        <begin position="8"/>
        <end position="394"/>
    </location>
</feature>
<proteinExistence type="inferred from homology"/>
<dbReference type="PANTHER" id="PTHR10578:SF107">
    <property type="entry name" value="2-HYDROXYACID OXIDASE 1"/>
    <property type="match status" value="1"/>
</dbReference>
<dbReference type="Pfam" id="PF01070">
    <property type="entry name" value="FMN_dh"/>
    <property type="match status" value="1"/>
</dbReference>
<gene>
    <name evidence="8" type="primary">mftD</name>
    <name evidence="8" type="ORF">L2K70_11005</name>
</gene>
<dbReference type="RefSeq" id="WP_236401888.1">
    <property type="nucleotide sequence ID" value="NZ_JAKJHZ010000007.1"/>
</dbReference>
<evidence type="ECO:0000256" key="5">
    <source>
        <dbReference type="ARBA" id="ARBA00024042"/>
    </source>
</evidence>
<evidence type="ECO:0000256" key="3">
    <source>
        <dbReference type="ARBA" id="ARBA00022643"/>
    </source>
</evidence>
<evidence type="ECO:0000256" key="2">
    <source>
        <dbReference type="ARBA" id="ARBA00022630"/>
    </source>
</evidence>
<comment type="cofactor">
    <cofactor evidence="1">
        <name>FMN</name>
        <dbReference type="ChEBI" id="CHEBI:58210"/>
    </cofactor>
</comment>
<dbReference type="InterPro" id="IPR013785">
    <property type="entry name" value="Aldolase_TIM"/>
</dbReference>
<evidence type="ECO:0000256" key="1">
    <source>
        <dbReference type="ARBA" id="ARBA00001917"/>
    </source>
</evidence>
<dbReference type="InterPro" id="IPR000262">
    <property type="entry name" value="FMN-dep_DH"/>
</dbReference>
<keyword evidence="2" id="KW-0285">Flavoprotein</keyword>
<evidence type="ECO:0000256" key="4">
    <source>
        <dbReference type="ARBA" id="ARBA00023002"/>
    </source>
</evidence>
<dbReference type="SUPFAM" id="SSF51395">
    <property type="entry name" value="FMN-linked oxidoreductases"/>
    <property type="match status" value="1"/>
</dbReference>
<comment type="caution">
    <text evidence="8">The sequence shown here is derived from an EMBL/GenBank/DDBJ whole genome shotgun (WGS) entry which is preliminary data.</text>
</comment>
<dbReference type="Proteomes" id="UP001201161">
    <property type="component" value="Unassembled WGS sequence"/>
</dbReference>
<evidence type="ECO:0000313" key="8">
    <source>
        <dbReference type="EMBL" id="MCF6378131.1"/>
    </source>
</evidence>
<dbReference type="PANTHER" id="PTHR10578">
    <property type="entry name" value="S -2-HYDROXY-ACID OXIDASE-RELATED"/>
    <property type="match status" value="1"/>
</dbReference>
<dbReference type="EMBL" id="JAKJHZ010000007">
    <property type="protein sequence ID" value="MCF6378131.1"/>
    <property type="molecule type" value="Genomic_DNA"/>
</dbReference>
<keyword evidence="4" id="KW-0560">Oxidoreductase</keyword>
<sequence>MDIRNPWRRNPWFESVAVAQQRAKHRLPAPVYAALVAGSERGQSREDNEAAFAEIGVVPVVAGQPAERSLSTTVMGQRIAAPILISPTGVQAVHPDGEVAVARAAFARDTLMGLSNFASRSVEEVTSTGALTLFQMYWTGDRDVMVSRMQRAADAGAVGLIITSDWSFAVGRDWGSPEIPERVDARAAARLAPSVLRRPVWLWQFARSGGFPDLTAPNLAPRSGPAPTFFQAYYEWMTTAPPSWADIAWAREQWRQISGRPFMLKGVGRVDDALRAVDTGADAISVSNHGGNNLDGTPAAIRMLRPIAESVGDQVEVIMDGGVRRGSDVAKALALGARAVMIGRAYLWGLAANGQAGVENVLDVIRGGLDSTLMGLGVRDVHDLRPHHFVVPPDFDRPLGATGHTAPSDTRGSVRTPAREGAGV</sequence>
<dbReference type="InterPro" id="IPR023989">
    <property type="entry name" value="MftD"/>
</dbReference>
<evidence type="ECO:0000313" key="9">
    <source>
        <dbReference type="Proteomes" id="UP001201161"/>
    </source>
</evidence>